<gene>
    <name evidence="2" type="ORF">OHK93_004749</name>
</gene>
<feature type="signal peptide" evidence="1">
    <location>
        <begin position="1"/>
        <end position="28"/>
    </location>
</feature>
<comment type="caution">
    <text evidence="2">The sequence shown here is derived from an EMBL/GenBank/DDBJ whole genome shotgun (WGS) entry which is preliminary data.</text>
</comment>
<dbReference type="Proteomes" id="UP001161017">
    <property type="component" value="Unassembled WGS sequence"/>
</dbReference>
<accession>A0AA43QZ62</accession>
<protein>
    <submittedName>
        <fullName evidence="2">Uncharacterized protein</fullName>
    </submittedName>
</protein>
<organism evidence="2 3">
    <name type="scientific">Ramalina farinacea</name>
    <dbReference type="NCBI Taxonomy" id="258253"/>
    <lineage>
        <taxon>Eukaryota</taxon>
        <taxon>Fungi</taxon>
        <taxon>Dikarya</taxon>
        <taxon>Ascomycota</taxon>
        <taxon>Pezizomycotina</taxon>
        <taxon>Lecanoromycetes</taxon>
        <taxon>OSLEUM clade</taxon>
        <taxon>Lecanoromycetidae</taxon>
        <taxon>Lecanorales</taxon>
        <taxon>Lecanorineae</taxon>
        <taxon>Ramalinaceae</taxon>
        <taxon>Ramalina</taxon>
    </lineage>
</organism>
<evidence type="ECO:0000313" key="3">
    <source>
        <dbReference type="Proteomes" id="UP001161017"/>
    </source>
</evidence>
<feature type="chain" id="PRO_5041250264" evidence="1">
    <location>
        <begin position="29"/>
        <end position="182"/>
    </location>
</feature>
<keyword evidence="1" id="KW-0732">Signal</keyword>
<sequence>MYISSPSSAFTSLLALTATTALLPRTLANPLHPREAPSKTPQLTYLFTVTVNVGTVLLPPIVIPGGTRLIEPLTSGSISGPYLNATVKGGLAYPTIVDNGAVQVPEIVIYGTTIPNNGTMASDKGENYFAIVEGVGGTMEQESALRLEIGGGYAGLNRTFIVADIKRNADGSVVSVDGFGAV</sequence>
<evidence type="ECO:0000313" key="2">
    <source>
        <dbReference type="EMBL" id="MDI1492965.1"/>
    </source>
</evidence>
<keyword evidence="3" id="KW-1185">Reference proteome</keyword>
<evidence type="ECO:0000256" key="1">
    <source>
        <dbReference type="SAM" id="SignalP"/>
    </source>
</evidence>
<proteinExistence type="predicted"/>
<dbReference type="EMBL" id="JAPUFD010000022">
    <property type="protein sequence ID" value="MDI1492965.1"/>
    <property type="molecule type" value="Genomic_DNA"/>
</dbReference>
<name>A0AA43QZ62_9LECA</name>
<dbReference type="AlphaFoldDB" id="A0AA43QZ62"/>
<reference evidence="2" key="1">
    <citation type="journal article" date="2023" name="Genome Biol. Evol.">
        <title>First Whole Genome Sequence and Flow Cytometry Genome Size Data for the Lichen-Forming Fungus Ramalina farinacea (Ascomycota).</title>
        <authorList>
            <person name="Llewellyn T."/>
            <person name="Mian S."/>
            <person name="Hill R."/>
            <person name="Leitch I.J."/>
            <person name="Gaya E."/>
        </authorList>
    </citation>
    <scope>NUCLEOTIDE SEQUENCE</scope>
    <source>
        <strain evidence="2">LIQ254RAFAR</strain>
    </source>
</reference>
<dbReference type="Gene3D" id="2.40.160.20">
    <property type="match status" value="1"/>
</dbReference>